<evidence type="ECO:0000313" key="2">
    <source>
        <dbReference type="EMBL" id="SDI10701.1"/>
    </source>
</evidence>
<dbReference type="STRING" id="178355.SAMN04488062_12317"/>
<organism evidence="2 3">
    <name type="scientific">Flavobacterium omnivorum</name>
    <dbReference type="NCBI Taxonomy" id="178355"/>
    <lineage>
        <taxon>Bacteria</taxon>
        <taxon>Pseudomonadati</taxon>
        <taxon>Bacteroidota</taxon>
        <taxon>Flavobacteriia</taxon>
        <taxon>Flavobacteriales</taxon>
        <taxon>Flavobacteriaceae</taxon>
        <taxon>Flavobacterium</taxon>
    </lineage>
</organism>
<gene>
    <name evidence="2" type="ORF">SAMN04488062_12317</name>
</gene>
<accession>A0A1G8HVZ9</accession>
<evidence type="ECO:0000256" key="1">
    <source>
        <dbReference type="SAM" id="Phobius"/>
    </source>
</evidence>
<feature type="transmembrane region" description="Helical" evidence="1">
    <location>
        <begin position="186"/>
        <end position="207"/>
    </location>
</feature>
<dbReference type="AlphaFoldDB" id="A0A1G8HVZ9"/>
<feature type="transmembrane region" description="Helical" evidence="1">
    <location>
        <begin position="121"/>
        <end position="140"/>
    </location>
</feature>
<dbReference type="OrthoDB" id="1188278at2"/>
<keyword evidence="1" id="KW-0812">Transmembrane</keyword>
<reference evidence="3" key="1">
    <citation type="submission" date="2016-10" db="EMBL/GenBank/DDBJ databases">
        <authorList>
            <person name="Varghese N."/>
            <person name="Submissions S."/>
        </authorList>
    </citation>
    <scope>NUCLEOTIDE SEQUENCE [LARGE SCALE GENOMIC DNA]</scope>
    <source>
        <strain evidence="3">CGMCC 1.2747</strain>
    </source>
</reference>
<proteinExistence type="predicted"/>
<keyword evidence="1" id="KW-1133">Transmembrane helix</keyword>
<feature type="transmembrane region" description="Helical" evidence="1">
    <location>
        <begin position="161"/>
        <end position="180"/>
    </location>
</feature>
<dbReference type="RefSeq" id="WP_091259151.1">
    <property type="nucleotide sequence ID" value="NZ_FNDB01000023.1"/>
</dbReference>
<dbReference type="EMBL" id="FNDB01000023">
    <property type="protein sequence ID" value="SDI10701.1"/>
    <property type="molecule type" value="Genomic_DNA"/>
</dbReference>
<feature type="transmembrane region" description="Helical" evidence="1">
    <location>
        <begin position="91"/>
        <end position="109"/>
    </location>
</feature>
<keyword evidence="3" id="KW-1185">Reference proteome</keyword>
<protein>
    <submittedName>
        <fullName evidence="2">Uncharacterized protein</fullName>
    </submittedName>
</protein>
<keyword evidence="1" id="KW-0472">Membrane</keyword>
<sequence length="223" mass="25613">MKLTTEQIAQIEETLILNGLIYEDIKLEVTDHIASEIEEKIYNETSSFEVAFKDVFNEWKHELKPSFSGLIGFTNPRIMTVKCHKIVKRQLFTAITISSLITLALMVFVRNSSYGLVLTNIQGVLRSFVLVEFCLVILAWGLIWQSKHQTTYSYLMKKKSFGLIIFLFMIGIGLFPVMLNHPDAKIAFVSVLSVITYVLITGIYLQLAYKHFQFEKKLSFTKP</sequence>
<evidence type="ECO:0000313" key="3">
    <source>
        <dbReference type="Proteomes" id="UP000199274"/>
    </source>
</evidence>
<name>A0A1G8HVZ9_9FLAO</name>
<dbReference type="Proteomes" id="UP000199274">
    <property type="component" value="Unassembled WGS sequence"/>
</dbReference>